<reference evidence="3 4" key="2">
    <citation type="submission" date="2020-03" db="EMBL/GenBank/DDBJ databases">
        <authorList>
            <person name="Ichikawa N."/>
            <person name="Kimura A."/>
            <person name="Kitahashi Y."/>
            <person name="Uohara A."/>
        </authorList>
    </citation>
    <scope>NUCLEOTIDE SEQUENCE [LARGE SCALE GENOMIC DNA]</scope>
    <source>
        <strain evidence="3 4">NBRC 108639</strain>
    </source>
</reference>
<dbReference type="InterPro" id="IPR014262">
    <property type="entry name" value="HAF_rpt"/>
</dbReference>
<keyword evidence="4" id="KW-1185">Reference proteome</keyword>
<keyword evidence="2" id="KW-0472">Membrane</keyword>
<evidence type="ECO:0000313" key="3">
    <source>
        <dbReference type="EMBL" id="GFJ83102.1"/>
    </source>
</evidence>
<protein>
    <submittedName>
        <fullName evidence="3">Uncharacterized protein</fullName>
    </submittedName>
</protein>
<sequence>MTEEFEERADDVRVLLESAQVPPAHADLARAITAGTVVRRRRRYAAVAAATLFALAGTAVVGQALDRTGGGDQLDVPIGETVTSTPAPFSACTVSALAAPAGKGYLSGQVVADPTGRYAAASVVQSDGSMRVVRWTDGEPEVLPAVGSPAQPRAVNSAGVVVGTSSTDDGGPLAWIYQDGRVTKLSGVPGYEWWVPLSIDEDGEVTGEAWRGVRFAVVAWSLAAPRDDPKLLTRPNDVRGSGVGGGRTVVGTRGEGAAPYAWHVDGTGRSLQLPPGATAGQALAVRGDWAAGWVALHPDETTPPEDRPVAPRAQGTEQDQRLFDLLGKAAAGGKLVTAPARWDLRTGEVTHWPERAMPATAVNATGWTAVPGDGGPTVISPEGRATTLPGPADGYPTTLSDDNRRLYGERVTLEGVSDPAIEALTAKERALKGSVTELLMWNC</sequence>
<dbReference type="Proteomes" id="UP000482800">
    <property type="component" value="Unassembled WGS sequence"/>
</dbReference>
<feature type="region of interest" description="Disordered" evidence="1">
    <location>
        <begin position="231"/>
        <end position="251"/>
    </location>
</feature>
<evidence type="ECO:0000256" key="2">
    <source>
        <dbReference type="SAM" id="Phobius"/>
    </source>
</evidence>
<reference evidence="3 4" key="1">
    <citation type="submission" date="2020-03" db="EMBL/GenBank/DDBJ databases">
        <title>Whole genome shotgun sequence of Phytohabitans houttuyneae NBRC 108639.</title>
        <authorList>
            <person name="Komaki H."/>
            <person name="Tamura T."/>
        </authorList>
    </citation>
    <scope>NUCLEOTIDE SEQUENCE [LARGE SCALE GENOMIC DNA]</scope>
    <source>
        <strain evidence="3 4">NBRC 108639</strain>
    </source>
</reference>
<keyword evidence="2" id="KW-1133">Transmembrane helix</keyword>
<dbReference type="NCBIfam" id="TIGR02913">
    <property type="entry name" value="HAF_rpt"/>
    <property type="match status" value="1"/>
</dbReference>
<evidence type="ECO:0000313" key="4">
    <source>
        <dbReference type="Proteomes" id="UP000482800"/>
    </source>
</evidence>
<organism evidence="3 4">
    <name type="scientific">Phytohabitans houttuyneae</name>
    <dbReference type="NCBI Taxonomy" id="1076126"/>
    <lineage>
        <taxon>Bacteria</taxon>
        <taxon>Bacillati</taxon>
        <taxon>Actinomycetota</taxon>
        <taxon>Actinomycetes</taxon>
        <taxon>Micromonosporales</taxon>
        <taxon>Micromonosporaceae</taxon>
    </lineage>
</organism>
<comment type="caution">
    <text evidence="3">The sequence shown here is derived from an EMBL/GenBank/DDBJ whole genome shotgun (WGS) entry which is preliminary data.</text>
</comment>
<keyword evidence="2" id="KW-0812">Transmembrane</keyword>
<feature type="transmembrane region" description="Helical" evidence="2">
    <location>
        <begin position="44"/>
        <end position="65"/>
    </location>
</feature>
<name>A0A6V8KCX5_9ACTN</name>
<accession>A0A6V8KCX5</accession>
<dbReference type="RefSeq" id="WP_173065117.1">
    <property type="nucleotide sequence ID" value="NZ_BAABGO010000007.1"/>
</dbReference>
<gene>
    <name evidence="3" type="ORF">Phou_072820</name>
</gene>
<proteinExistence type="predicted"/>
<dbReference type="AlphaFoldDB" id="A0A6V8KCX5"/>
<dbReference type="EMBL" id="BLPF01000003">
    <property type="protein sequence ID" value="GFJ83102.1"/>
    <property type="molecule type" value="Genomic_DNA"/>
</dbReference>
<evidence type="ECO:0000256" key="1">
    <source>
        <dbReference type="SAM" id="MobiDB-lite"/>
    </source>
</evidence>